<gene>
    <name evidence="2" type="ORF">CMQ_7365</name>
</gene>
<organism evidence="3">
    <name type="scientific">Grosmannia clavigera (strain kw1407 / UAMH 11150)</name>
    <name type="common">Blue stain fungus</name>
    <name type="synonym">Graphiocladiella clavigera</name>
    <dbReference type="NCBI Taxonomy" id="655863"/>
    <lineage>
        <taxon>Eukaryota</taxon>
        <taxon>Fungi</taxon>
        <taxon>Dikarya</taxon>
        <taxon>Ascomycota</taxon>
        <taxon>Pezizomycotina</taxon>
        <taxon>Sordariomycetes</taxon>
        <taxon>Sordariomycetidae</taxon>
        <taxon>Ophiostomatales</taxon>
        <taxon>Ophiostomataceae</taxon>
        <taxon>Leptographium</taxon>
    </lineage>
</organism>
<proteinExistence type="predicted"/>
<protein>
    <submittedName>
        <fullName evidence="2">Uncharacterized protein</fullName>
    </submittedName>
</protein>
<evidence type="ECO:0000256" key="1">
    <source>
        <dbReference type="SAM" id="MobiDB-lite"/>
    </source>
</evidence>
<feature type="region of interest" description="Disordered" evidence="1">
    <location>
        <begin position="86"/>
        <end position="130"/>
    </location>
</feature>
<sequence length="130" mass="13722">MAGMTTRSVGEPATAPRRYAVPPWHIHSGAGRSGPVVKRKIWSARTPRLEVFLAGAGAGPSTWVGTVRQDEQGDLQVTAATAQQKHRDDATGAPWWDIPNPVPAYPNTAGGHGRQPNAVATGASRIRPAT</sequence>
<dbReference type="EMBL" id="GL629801">
    <property type="protein sequence ID" value="EFX00363.1"/>
    <property type="molecule type" value="Genomic_DNA"/>
</dbReference>
<reference evidence="2 3" key="1">
    <citation type="journal article" date="2011" name="Proc. Natl. Acad. Sci. U.S.A.">
        <title>Genome and transcriptome analyses of the mountain pine beetle-fungal symbiont Grosmannia clavigera, a lodgepole pine pathogen.</title>
        <authorList>
            <person name="DiGuistini S."/>
            <person name="Wang Y."/>
            <person name="Liao N.Y."/>
            <person name="Taylor G."/>
            <person name="Tanguay P."/>
            <person name="Feau N."/>
            <person name="Henrissat B."/>
            <person name="Chan S.K."/>
            <person name="Hesse-Orce U."/>
            <person name="Alamouti S.M."/>
            <person name="Tsui C.K.M."/>
            <person name="Docking R.T."/>
            <person name="Levasseur A."/>
            <person name="Haridas S."/>
            <person name="Robertson G."/>
            <person name="Birol I."/>
            <person name="Holt R.A."/>
            <person name="Marra M.A."/>
            <person name="Hamelin R.C."/>
            <person name="Hirst M."/>
            <person name="Jones S.J.M."/>
            <person name="Bohlmann J."/>
            <person name="Breuil C."/>
        </authorList>
    </citation>
    <scope>NUCLEOTIDE SEQUENCE [LARGE SCALE GENOMIC DNA]</scope>
    <source>
        <strain evidence="3">kw1407 / UAMH 11150</strain>
    </source>
</reference>
<dbReference type="HOGENOM" id="CLU_1938392_0_0_1"/>
<feature type="region of interest" description="Disordered" evidence="1">
    <location>
        <begin position="1"/>
        <end position="34"/>
    </location>
</feature>
<dbReference type="InParanoid" id="F0XPK5"/>
<keyword evidence="3" id="KW-1185">Reference proteome</keyword>
<evidence type="ECO:0000313" key="2">
    <source>
        <dbReference type="EMBL" id="EFX00363.1"/>
    </source>
</evidence>
<dbReference type="AlphaFoldDB" id="F0XPK5"/>
<name>F0XPK5_GROCL</name>
<accession>F0XPK5</accession>
<dbReference type="RefSeq" id="XP_014169845.1">
    <property type="nucleotide sequence ID" value="XM_014314370.1"/>
</dbReference>
<dbReference type="GeneID" id="25980901"/>
<evidence type="ECO:0000313" key="3">
    <source>
        <dbReference type="Proteomes" id="UP000007796"/>
    </source>
</evidence>
<dbReference type="Proteomes" id="UP000007796">
    <property type="component" value="Unassembled WGS sequence"/>
</dbReference>